<dbReference type="EMBL" id="SLVV01000007">
    <property type="protein sequence ID" value="TCN24610.1"/>
    <property type="molecule type" value="Genomic_DNA"/>
</dbReference>
<reference evidence="7 8" key="1">
    <citation type="journal article" date="2015" name="Stand. Genomic Sci.">
        <title>Genomic Encyclopedia of Bacterial and Archaeal Type Strains, Phase III: the genomes of soil and plant-associated and newly described type strains.</title>
        <authorList>
            <person name="Whitman W.B."/>
            <person name="Woyke T."/>
            <person name="Klenk H.P."/>
            <person name="Zhou Y."/>
            <person name="Lilburn T.G."/>
            <person name="Beck B.J."/>
            <person name="De Vos P."/>
            <person name="Vandamme P."/>
            <person name="Eisen J.A."/>
            <person name="Garrity G."/>
            <person name="Hugenholtz P."/>
            <person name="Kyrpides N.C."/>
        </authorList>
    </citation>
    <scope>NUCLEOTIDE SEQUENCE [LARGE SCALE GENOMIC DNA]</scope>
    <source>
        <strain evidence="7 8">CV53</strain>
    </source>
</reference>
<comment type="caution">
    <text evidence="7">The sequence shown here is derived from an EMBL/GenBank/DDBJ whole genome shotgun (WGS) entry which is preliminary data.</text>
</comment>
<dbReference type="AlphaFoldDB" id="A0A4V6NKQ4"/>
<evidence type="ECO:0000256" key="3">
    <source>
        <dbReference type="ARBA" id="ARBA00022692"/>
    </source>
</evidence>
<organism evidence="7 8">
    <name type="scientific">Mesobacillus foraminis</name>
    <dbReference type="NCBI Taxonomy" id="279826"/>
    <lineage>
        <taxon>Bacteria</taxon>
        <taxon>Bacillati</taxon>
        <taxon>Bacillota</taxon>
        <taxon>Bacilli</taxon>
        <taxon>Bacillales</taxon>
        <taxon>Bacillaceae</taxon>
        <taxon>Mesobacillus</taxon>
    </lineage>
</organism>
<evidence type="ECO:0000256" key="1">
    <source>
        <dbReference type="ARBA" id="ARBA00004141"/>
    </source>
</evidence>
<feature type="transmembrane region" description="Helical" evidence="6">
    <location>
        <begin position="154"/>
        <end position="179"/>
    </location>
</feature>
<accession>A0A4V6NKQ4</accession>
<dbReference type="GO" id="GO:0016020">
    <property type="term" value="C:membrane"/>
    <property type="evidence" value="ECO:0007669"/>
    <property type="project" value="UniProtKB-SubCell"/>
</dbReference>
<name>A0A4V6NKQ4_9BACI</name>
<evidence type="ECO:0000256" key="6">
    <source>
        <dbReference type="SAM" id="Phobius"/>
    </source>
</evidence>
<dbReference type="GO" id="GO:0055085">
    <property type="term" value="P:transmembrane transport"/>
    <property type="evidence" value="ECO:0007669"/>
    <property type="project" value="TreeGrafter"/>
</dbReference>
<keyword evidence="5 6" id="KW-0472">Membrane</keyword>
<proteinExistence type="inferred from homology"/>
<feature type="transmembrane region" description="Helical" evidence="6">
    <location>
        <begin position="9"/>
        <end position="26"/>
    </location>
</feature>
<evidence type="ECO:0000313" key="8">
    <source>
        <dbReference type="Proteomes" id="UP000295689"/>
    </source>
</evidence>
<feature type="transmembrane region" description="Helical" evidence="6">
    <location>
        <begin position="72"/>
        <end position="93"/>
    </location>
</feature>
<evidence type="ECO:0000256" key="5">
    <source>
        <dbReference type="ARBA" id="ARBA00023136"/>
    </source>
</evidence>
<protein>
    <submittedName>
        <fullName evidence="7">Putative PurR-regulated permease PerM</fullName>
    </submittedName>
</protein>
<sequence>MLDIRMKWYYRLGFLLLLFIVIYIFFRLKPVWVPVLDILVSLLIPFMIGAFITYLLHPVVEHLHGRGMHRGLAVFIIYSLFFVGVGFAVYKGIPVFIRQLRDLAHNAPVFAAQYREWMENIQNQTSRWPFPVQERIESSIAAVELALEGFLTSIMGILIGILNSIVIIAIIPFIAFYMLKDFELIRRTTWYLTPSRWRDQGKQFLREVDHSLGSYIRGQLLVCLIIGLLSAMFFSIAGMRYSLLLGLIVGVTNVIPYFGPFIGAVPAVVIAATMSFKMVLICMGIVFSLQFLEGNVLSPLIVGKSLHIHPLVIMFALLAGGKAGGIAGLVLAVPLLVVLRAAIYHARDHLIRLKSRPVP</sequence>
<dbReference type="InterPro" id="IPR002549">
    <property type="entry name" value="AI-2E-like"/>
</dbReference>
<gene>
    <name evidence="7" type="ORF">EV146_107317</name>
</gene>
<feature type="transmembrane region" description="Helical" evidence="6">
    <location>
        <begin position="38"/>
        <end position="60"/>
    </location>
</feature>
<feature type="transmembrane region" description="Helical" evidence="6">
    <location>
        <begin position="326"/>
        <end position="346"/>
    </location>
</feature>
<dbReference type="Proteomes" id="UP000295689">
    <property type="component" value="Unassembled WGS sequence"/>
</dbReference>
<dbReference type="PANTHER" id="PTHR21716">
    <property type="entry name" value="TRANSMEMBRANE PROTEIN"/>
    <property type="match status" value="1"/>
</dbReference>
<evidence type="ECO:0000313" key="7">
    <source>
        <dbReference type="EMBL" id="TCN24610.1"/>
    </source>
</evidence>
<feature type="transmembrane region" description="Helical" evidence="6">
    <location>
        <begin position="261"/>
        <end position="289"/>
    </location>
</feature>
<evidence type="ECO:0000256" key="2">
    <source>
        <dbReference type="ARBA" id="ARBA00009773"/>
    </source>
</evidence>
<dbReference type="Pfam" id="PF01594">
    <property type="entry name" value="AI-2E_transport"/>
    <property type="match status" value="1"/>
</dbReference>
<evidence type="ECO:0000256" key="4">
    <source>
        <dbReference type="ARBA" id="ARBA00022989"/>
    </source>
</evidence>
<dbReference type="PANTHER" id="PTHR21716:SF15">
    <property type="entry name" value="TRANSPORT PROTEIN YRRI-RELATED"/>
    <property type="match status" value="1"/>
</dbReference>
<comment type="subcellular location">
    <subcellularLocation>
        <location evidence="1">Membrane</location>
        <topology evidence="1">Multi-pass membrane protein</topology>
    </subcellularLocation>
</comment>
<keyword evidence="8" id="KW-1185">Reference proteome</keyword>
<comment type="similarity">
    <text evidence="2">Belongs to the autoinducer-2 exporter (AI-2E) (TC 2.A.86) family.</text>
</comment>
<keyword evidence="4 6" id="KW-1133">Transmembrane helix</keyword>
<keyword evidence="3 6" id="KW-0812">Transmembrane</keyword>
<feature type="transmembrane region" description="Helical" evidence="6">
    <location>
        <begin position="220"/>
        <end position="241"/>
    </location>
</feature>